<comment type="similarity">
    <text evidence="1">Belongs to the IUNH family.</text>
</comment>
<dbReference type="PhylomeDB" id="B3S4I2"/>
<accession>B3S4I2</accession>
<gene>
    <name evidence="3" type="ORF">TRIADDRAFT_28473</name>
</gene>
<dbReference type="KEGG" id="tad:TRIADDRAFT_28473"/>
<dbReference type="InterPro" id="IPR036452">
    <property type="entry name" value="Ribo_hydro-like"/>
</dbReference>
<evidence type="ECO:0000259" key="2">
    <source>
        <dbReference type="Pfam" id="PF01156"/>
    </source>
</evidence>
<keyword evidence="4" id="KW-1185">Reference proteome</keyword>
<dbReference type="OMA" id="REYYATV"/>
<proteinExistence type="inferred from homology"/>
<dbReference type="OrthoDB" id="432381at2759"/>
<dbReference type="GeneID" id="6756229"/>
<dbReference type="HOGENOM" id="CLU_036838_11_2_1"/>
<dbReference type="GO" id="GO:0016799">
    <property type="term" value="F:hydrolase activity, hydrolyzing N-glycosyl compounds"/>
    <property type="evidence" value="ECO:0007669"/>
    <property type="project" value="InterPro"/>
</dbReference>
<dbReference type="STRING" id="10228.B3S4I2"/>
<dbReference type="InterPro" id="IPR001910">
    <property type="entry name" value="Inosine/uridine_hydrolase_dom"/>
</dbReference>
<organism evidence="3 4">
    <name type="scientific">Trichoplax adhaerens</name>
    <name type="common">Trichoplax reptans</name>
    <dbReference type="NCBI Taxonomy" id="10228"/>
    <lineage>
        <taxon>Eukaryota</taxon>
        <taxon>Metazoa</taxon>
        <taxon>Placozoa</taxon>
        <taxon>Uniplacotomia</taxon>
        <taxon>Trichoplacea</taxon>
        <taxon>Trichoplacidae</taxon>
        <taxon>Trichoplax</taxon>
    </lineage>
</organism>
<dbReference type="CDD" id="cd02649">
    <property type="entry name" value="nuc_hydro_CeIAG"/>
    <property type="match status" value="1"/>
</dbReference>
<dbReference type="Proteomes" id="UP000009022">
    <property type="component" value="Unassembled WGS sequence"/>
</dbReference>
<reference evidence="3 4" key="1">
    <citation type="journal article" date="2008" name="Nature">
        <title>The Trichoplax genome and the nature of placozoans.</title>
        <authorList>
            <person name="Srivastava M."/>
            <person name="Begovic E."/>
            <person name="Chapman J."/>
            <person name="Putnam N.H."/>
            <person name="Hellsten U."/>
            <person name="Kawashima T."/>
            <person name="Kuo A."/>
            <person name="Mitros T."/>
            <person name="Salamov A."/>
            <person name="Carpenter M.L."/>
            <person name="Signorovitch A.Y."/>
            <person name="Moreno M.A."/>
            <person name="Kamm K."/>
            <person name="Grimwood J."/>
            <person name="Schmutz J."/>
            <person name="Shapiro H."/>
            <person name="Grigoriev I.V."/>
            <person name="Buss L.W."/>
            <person name="Schierwater B."/>
            <person name="Dellaporta S.L."/>
            <person name="Rokhsar D.S."/>
        </authorList>
    </citation>
    <scope>NUCLEOTIDE SEQUENCE [LARGE SCALE GENOMIC DNA]</scope>
    <source>
        <strain evidence="3 4">Grell-BS-1999</strain>
    </source>
</reference>
<evidence type="ECO:0000313" key="3">
    <source>
        <dbReference type="EMBL" id="EDV22637.1"/>
    </source>
</evidence>
<protein>
    <recommendedName>
        <fullName evidence="2">Inosine/uridine-preferring nucleoside hydrolase domain-containing protein</fullName>
    </recommendedName>
</protein>
<dbReference type="eggNOG" id="KOG2938">
    <property type="taxonomic scope" value="Eukaryota"/>
</dbReference>
<dbReference type="InterPro" id="IPR052775">
    <property type="entry name" value="IUN_hydrolase"/>
</dbReference>
<evidence type="ECO:0000313" key="4">
    <source>
        <dbReference type="Proteomes" id="UP000009022"/>
    </source>
</evidence>
<dbReference type="RefSeq" id="XP_002115181.1">
    <property type="nucleotide sequence ID" value="XM_002115145.1"/>
</dbReference>
<sequence>MRCFGNLLSKRVVSRYCNVQQTLSTLAHAKYSNIAENKQSENLLLMDVDCGIDDANAIILALSAFRTSKLLGITCVNGNIRVDQVVKNVAYVLEICERDDIPVFAGADHPLVTQHVHAPPFHGTDGLGDIKKRNDNPEWKDKVLREDHAVHAMINLINQNRNKVSLIMIGPLTNLALACRLDPTFPSKVKDLTIMGGNYQGKGNITTAAEFNFYADPEAANVVLETFPDVCTTRIVPWESALASYLPWDWVTKKWFCQGTKKSQFTRNILANVLDNWRNESPKGYTSSDAVAVATVLDPTIVKDYVEVAASVETDGRLTKGQVVIDWDNRSNRSLIQVITQINLKKFKEMMWNSTL</sequence>
<dbReference type="EMBL" id="DS985249">
    <property type="protein sequence ID" value="EDV22637.1"/>
    <property type="molecule type" value="Genomic_DNA"/>
</dbReference>
<dbReference type="Pfam" id="PF01156">
    <property type="entry name" value="IU_nuc_hydro"/>
    <property type="match status" value="1"/>
</dbReference>
<dbReference type="SUPFAM" id="SSF53590">
    <property type="entry name" value="Nucleoside hydrolase"/>
    <property type="match status" value="1"/>
</dbReference>
<dbReference type="CTD" id="6756229"/>
<dbReference type="InParanoid" id="B3S4I2"/>
<evidence type="ECO:0000256" key="1">
    <source>
        <dbReference type="ARBA" id="ARBA00009176"/>
    </source>
</evidence>
<dbReference type="Gene3D" id="3.90.245.10">
    <property type="entry name" value="Ribonucleoside hydrolase-like"/>
    <property type="match status" value="1"/>
</dbReference>
<feature type="domain" description="Inosine/uridine-preferring nucleoside hydrolase" evidence="2">
    <location>
        <begin position="45"/>
        <end position="349"/>
    </location>
</feature>
<dbReference type="AlphaFoldDB" id="B3S4I2"/>
<dbReference type="PANTHER" id="PTHR46190:SF1">
    <property type="entry name" value="SI:CH211-201H21.5"/>
    <property type="match status" value="1"/>
</dbReference>
<name>B3S4I2_TRIAD</name>
<dbReference type="PANTHER" id="PTHR46190">
    <property type="entry name" value="SI:CH211-201H21.5-RELATED"/>
    <property type="match status" value="1"/>
</dbReference>